<dbReference type="Proteomes" id="UP000887563">
    <property type="component" value="Unplaced"/>
</dbReference>
<dbReference type="Pfam" id="PF22975">
    <property type="entry name" value="EPS8_2nd"/>
    <property type="match status" value="1"/>
</dbReference>
<dbReference type="InterPro" id="IPR055093">
    <property type="entry name" value="EPS8_2nd"/>
</dbReference>
<evidence type="ECO:0000256" key="3">
    <source>
        <dbReference type="PROSITE-ProRule" id="PRU00192"/>
    </source>
</evidence>
<feature type="region of interest" description="Disordered" evidence="4">
    <location>
        <begin position="460"/>
        <end position="481"/>
    </location>
</feature>
<sequence>MEKLVWMRNLILWIFILYWNRQLLKLKRLVKKRILLCRDEKRSGKVCSNLRSGIHAFLVMYRTGFATNGFPVQYNAGSNDGITGDYRQQNRQRAIINLKPESNNIFSRQQNYGIRNNNQQHNTAANQLKQSNLYGSSPVLNLNSLPFKLATTGTQHYATNDPTPNTLGNRKHYHSSVDVAGNNFYNNNLRQNGHFNSTNTAEQNNKNTPSSYYYSTTNNSNNTPRTQREHFHTTTTTLKSSNKEPPNQQQKYSMDYRHNGPNSLLPPASSNGAFTRRHTAAGAHEFSSPQQPITQHIPAYGVEHLASFAVGKLFGLITPTDGIRKLQQMERNSAICPVPMLFTLHPDRVAVLEENGALVEEFPLSLVTDPSAHISTDTSDLFNNVLLFVVREHDVPNRSGGVVPTEMHIFQCIGVSAQEVAGDLHHYTRGHFHKVKPGRRGGAANSAFGASRYAPYHASGQIERGTGYPNGNHLNRDDLSGESDSTEFFEMDVNTLNRCFDDIERFVVRIQSAAIAQRELELQQRSNSKKKGRKKSDIKLAQQNSILQLRAQIPSYGEFTEIFRKFKLCFNLLAKLKNHIHEPSAPELLHFLFTPLTVILDACQWGLGQQVAQQVYSPLLSLETCELLRTYLFPKEMDVWNALGKAWNTAPEDWVGQLPPPYRPLFLDGFAPYGHPGQTGGLEHSNWDNMSNGSPATSYPQHHLRYGGSVPAPIHRGVSAPVPSREFHPSVANGGGGYFSPPSTRSNDNNVSLANLAAKLDSIELARINLEKERLEFERRKVLDKERQLLEQEQRLRDEAERLDEERRNLHRESEKRSIAESDRPDFYRGIPSMHASPRLDRHSGSIQVLPSENNRQHNLGPTTPPSNLSGNTTFDGSSNIRISSGSPRLSNSNSMQLLEQNSPRQKAFLDELSRRGSKVVQVTYDRNACNSKELTVSRGEYLEVLNDSRNWWECRNVHSRSGFVPHTILSLLAFEDWDQQSDEVDDSLNARIVVDNNRPTNNQHLQHKQKMQRFSTPGSAATGPSHSSSSNSSTPDLIRQRTGPKGEFRYF</sequence>
<dbReference type="InterPro" id="IPR001452">
    <property type="entry name" value="SH3_domain"/>
</dbReference>
<name>A0A914KQU2_MELIC</name>
<feature type="region of interest" description="Disordered" evidence="4">
    <location>
        <begin position="807"/>
        <end position="894"/>
    </location>
</feature>
<reference evidence="7" key="1">
    <citation type="submission" date="2022-11" db="UniProtKB">
        <authorList>
            <consortium name="WormBaseParasite"/>
        </authorList>
    </citation>
    <scope>IDENTIFICATION</scope>
</reference>
<dbReference type="InterPro" id="IPR039801">
    <property type="entry name" value="EPS8-like"/>
</dbReference>
<feature type="region of interest" description="Disordered" evidence="4">
    <location>
        <begin position="183"/>
        <end position="274"/>
    </location>
</feature>
<dbReference type="PANTHER" id="PTHR12287:SF23">
    <property type="entry name" value="AROUSER, ISOFORM A-RELATED"/>
    <property type="match status" value="1"/>
</dbReference>
<dbReference type="Pfam" id="PF07653">
    <property type="entry name" value="SH3_2"/>
    <property type="match status" value="1"/>
</dbReference>
<dbReference type="InterPro" id="IPR036028">
    <property type="entry name" value="SH3-like_dom_sf"/>
</dbReference>
<accession>A0A914KQU2</accession>
<dbReference type="AlphaFoldDB" id="A0A914KQU2"/>
<proteinExistence type="inferred from homology"/>
<feature type="compositionally biased region" description="Basic and acidic residues" evidence="4">
    <location>
        <begin position="807"/>
        <end position="827"/>
    </location>
</feature>
<dbReference type="Gene3D" id="2.30.30.40">
    <property type="entry name" value="SH3 Domains"/>
    <property type="match status" value="1"/>
</dbReference>
<keyword evidence="6" id="KW-1185">Reference proteome</keyword>
<dbReference type="GO" id="GO:0007266">
    <property type="term" value="P:Rho protein signal transduction"/>
    <property type="evidence" value="ECO:0007669"/>
    <property type="project" value="TreeGrafter"/>
</dbReference>
<evidence type="ECO:0000256" key="4">
    <source>
        <dbReference type="SAM" id="MobiDB-lite"/>
    </source>
</evidence>
<evidence type="ECO:0000313" key="6">
    <source>
        <dbReference type="Proteomes" id="UP000887563"/>
    </source>
</evidence>
<keyword evidence="2 3" id="KW-0728">SH3 domain</keyword>
<dbReference type="PANTHER" id="PTHR12287">
    <property type="entry name" value="EPIDERMAL GROWTH FACTOR RECEPTOR KINASE SUBSTRATE EPS8-RELATED PROTEIN"/>
    <property type="match status" value="1"/>
</dbReference>
<feature type="compositionally biased region" description="Polar residues" evidence="4">
    <location>
        <begin position="238"/>
        <end position="252"/>
    </location>
</feature>
<dbReference type="Pfam" id="PF08416">
    <property type="entry name" value="PTB"/>
    <property type="match status" value="1"/>
</dbReference>
<dbReference type="GO" id="GO:0003779">
    <property type="term" value="F:actin binding"/>
    <property type="evidence" value="ECO:0007669"/>
    <property type="project" value="TreeGrafter"/>
</dbReference>
<protein>
    <submittedName>
        <fullName evidence="7">SH3 domain-containing protein</fullName>
    </submittedName>
</protein>
<feature type="compositionally biased region" description="Low complexity" evidence="4">
    <location>
        <begin position="884"/>
        <end position="894"/>
    </location>
</feature>
<dbReference type="Gene3D" id="2.30.29.30">
    <property type="entry name" value="Pleckstrin-homology domain (PH domain)/Phosphotyrosine-binding domain (PTB)"/>
    <property type="match status" value="1"/>
</dbReference>
<evidence type="ECO:0000256" key="2">
    <source>
        <dbReference type="ARBA" id="ARBA00022443"/>
    </source>
</evidence>
<comment type="similarity">
    <text evidence="1">Belongs to the EPS8 family.</text>
</comment>
<dbReference type="GO" id="GO:0005886">
    <property type="term" value="C:plasma membrane"/>
    <property type="evidence" value="ECO:0007669"/>
    <property type="project" value="TreeGrafter"/>
</dbReference>
<feature type="domain" description="SH3" evidence="5">
    <location>
        <begin position="916"/>
        <end position="975"/>
    </location>
</feature>
<dbReference type="WBParaSite" id="Minc3s00059g03068">
    <property type="protein sequence ID" value="Minc3s00059g03068"/>
    <property type="gene ID" value="Minc3s00059g03068"/>
</dbReference>
<dbReference type="SMART" id="SM00326">
    <property type="entry name" value="SH3"/>
    <property type="match status" value="1"/>
</dbReference>
<feature type="compositionally biased region" description="Low complexity" evidence="4">
    <location>
        <begin position="1018"/>
        <end position="1035"/>
    </location>
</feature>
<dbReference type="GO" id="GO:0035023">
    <property type="term" value="P:regulation of Rho protein signal transduction"/>
    <property type="evidence" value="ECO:0007669"/>
    <property type="project" value="TreeGrafter"/>
</dbReference>
<evidence type="ECO:0000256" key="1">
    <source>
        <dbReference type="ARBA" id="ARBA00006197"/>
    </source>
</evidence>
<organism evidence="6 7">
    <name type="scientific">Meloidogyne incognita</name>
    <name type="common">Southern root-knot nematode worm</name>
    <name type="synonym">Oxyuris incognita</name>
    <dbReference type="NCBI Taxonomy" id="6306"/>
    <lineage>
        <taxon>Eukaryota</taxon>
        <taxon>Metazoa</taxon>
        <taxon>Ecdysozoa</taxon>
        <taxon>Nematoda</taxon>
        <taxon>Chromadorea</taxon>
        <taxon>Rhabditida</taxon>
        <taxon>Tylenchina</taxon>
        <taxon>Tylenchomorpha</taxon>
        <taxon>Tylenchoidea</taxon>
        <taxon>Meloidogynidae</taxon>
        <taxon>Meloidogyninae</taxon>
        <taxon>Meloidogyne</taxon>
        <taxon>Meloidogyne incognita group</taxon>
    </lineage>
</organism>
<feature type="region of interest" description="Disordered" evidence="4">
    <location>
        <begin position="997"/>
        <end position="1052"/>
    </location>
</feature>
<dbReference type="InterPro" id="IPR011993">
    <property type="entry name" value="PH-like_dom_sf"/>
</dbReference>
<dbReference type="SUPFAM" id="SSF50729">
    <property type="entry name" value="PH domain-like"/>
    <property type="match status" value="1"/>
</dbReference>
<dbReference type="InterPro" id="IPR013625">
    <property type="entry name" value="PTB"/>
</dbReference>
<evidence type="ECO:0000313" key="7">
    <source>
        <dbReference type="WBParaSite" id="Minc3s00059g03068"/>
    </source>
</evidence>
<dbReference type="SUPFAM" id="SSF50044">
    <property type="entry name" value="SH3-domain"/>
    <property type="match status" value="1"/>
</dbReference>
<feature type="compositionally biased region" description="Polar residues" evidence="4">
    <location>
        <begin position="183"/>
        <end position="203"/>
    </location>
</feature>
<evidence type="ECO:0000259" key="5">
    <source>
        <dbReference type="PROSITE" id="PS50002"/>
    </source>
</evidence>
<feature type="compositionally biased region" description="Low complexity" evidence="4">
    <location>
        <begin position="204"/>
        <end position="223"/>
    </location>
</feature>
<feature type="compositionally biased region" description="Polar residues" evidence="4">
    <location>
        <begin position="845"/>
        <end position="883"/>
    </location>
</feature>
<dbReference type="PROSITE" id="PS50002">
    <property type="entry name" value="SH3"/>
    <property type="match status" value="1"/>
</dbReference>